<organism evidence="1 2">
    <name type="scientific">Smallanthus sonchifolius</name>
    <dbReference type="NCBI Taxonomy" id="185202"/>
    <lineage>
        <taxon>Eukaryota</taxon>
        <taxon>Viridiplantae</taxon>
        <taxon>Streptophyta</taxon>
        <taxon>Embryophyta</taxon>
        <taxon>Tracheophyta</taxon>
        <taxon>Spermatophyta</taxon>
        <taxon>Magnoliopsida</taxon>
        <taxon>eudicotyledons</taxon>
        <taxon>Gunneridae</taxon>
        <taxon>Pentapetalae</taxon>
        <taxon>asterids</taxon>
        <taxon>campanulids</taxon>
        <taxon>Asterales</taxon>
        <taxon>Asteraceae</taxon>
        <taxon>Asteroideae</taxon>
        <taxon>Heliantheae alliance</taxon>
        <taxon>Millerieae</taxon>
        <taxon>Smallanthus</taxon>
    </lineage>
</organism>
<proteinExistence type="predicted"/>
<keyword evidence="2" id="KW-1185">Reference proteome</keyword>
<evidence type="ECO:0000313" key="1">
    <source>
        <dbReference type="EMBL" id="KAI3795705.1"/>
    </source>
</evidence>
<name>A0ACB9HIZ7_9ASTR</name>
<dbReference type="Proteomes" id="UP001056120">
    <property type="component" value="Linkage Group LG12"/>
</dbReference>
<sequence length="85" mass="9790">MEDEEWLDAPRRGRRKQVENVGKIAEVEPRRKVGESSRAPVNHERAKVSTDRWRKDGRSYREVVSNQEASGGMHGRDGEEKVVEC</sequence>
<reference evidence="2" key="1">
    <citation type="journal article" date="2022" name="Mol. Ecol. Resour.">
        <title>The genomes of chicory, endive, great burdock and yacon provide insights into Asteraceae palaeo-polyploidization history and plant inulin production.</title>
        <authorList>
            <person name="Fan W."/>
            <person name="Wang S."/>
            <person name="Wang H."/>
            <person name="Wang A."/>
            <person name="Jiang F."/>
            <person name="Liu H."/>
            <person name="Zhao H."/>
            <person name="Xu D."/>
            <person name="Zhang Y."/>
        </authorList>
    </citation>
    <scope>NUCLEOTIDE SEQUENCE [LARGE SCALE GENOMIC DNA]</scope>
    <source>
        <strain evidence="2">cv. Yunnan</strain>
    </source>
</reference>
<reference evidence="1 2" key="2">
    <citation type="journal article" date="2022" name="Mol. Ecol. Resour.">
        <title>The genomes of chicory, endive, great burdock and yacon provide insights into Asteraceae paleo-polyploidization history and plant inulin production.</title>
        <authorList>
            <person name="Fan W."/>
            <person name="Wang S."/>
            <person name="Wang H."/>
            <person name="Wang A."/>
            <person name="Jiang F."/>
            <person name="Liu H."/>
            <person name="Zhao H."/>
            <person name="Xu D."/>
            <person name="Zhang Y."/>
        </authorList>
    </citation>
    <scope>NUCLEOTIDE SEQUENCE [LARGE SCALE GENOMIC DNA]</scope>
    <source>
        <strain evidence="2">cv. Yunnan</strain>
        <tissue evidence="1">Leaves</tissue>
    </source>
</reference>
<evidence type="ECO:0000313" key="2">
    <source>
        <dbReference type="Proteomes" id="UP001056120"/>
    </source>
</evidence>
<dbReference type="EMBL" id="CM042029">
    <property type="protein sequence ID" value="KAI3795705.1"/>
    <property type="molecule type" value="Genomic_DNA"/>
</dbReference>
<accession>A0ACB9HIZ7</accession>
<comment type="caution">
    <text evidence="1">The sequence shown here is derived from an EMBL/GenBank/DDBJ whole genome shotgun (WGS) entry which is preliminary data.</text>
</comment>
<protein>
    <submittedName>
        <fullName evidence="1">Uncharacterized protein</fullName>
    </submittedName>
</protein>
<gene>
    <name evidence="1" type="ORF">L1987_38362</name>
</gene>